<name>M2Q7L1_9PSEU</name>
<protein>
    <submittedName>
        <fullName evidence="2">Uncharacterized protein</fullName>
    </submittedName>
</protein>
<evidence type="ECO:0000313" key="3">
    <source>
        <dbReference type="Proteomes" id="UP000014137"/>
    </source>
</evidence>
<dbReference type="AlphaFoldDB" id="M2Q7L1"/>
<reference evidence="2 3" key="1">
    <citation type="submission" date="2012-10" db="EMBL/GenBank/DDBJ databases">
        <title>Genome assembly of Amycolatopsis azurea DSM 43854.</title>
        <authorList>
            <person name="Khatri I."/>
            <person name="Kaur I."/>
            <person name="Subramanian S."/>
            <person name="Mayilraj S."/>
        </authorList>
    </citation>
    <scope>NUCLEOTIDE SEQUENCE [LARGE SCALE GENOMIC DNA]</scope>
    <source>
        <strain evidence="2 3">DSM 43854</strain>
    </source>
</reference>
<feature type="region of interest" description="Disordered" evidence="1">
    <location>
        <begin position="1"/>
        <end position="30"/>
    </location>
</feature>
<gene>
    <name evidence="2" type="ORF">C791_8050</name>
</gene>
<evidence type="ECO:0000313" key="2">
    <source>
        <dbReference type="EMBL" id="EMD22726.1"/>
    </source>
</evidence>
<dbReference type="PATRIC" id="fig|1238180.3.peg.7525"/>
<proteinExistence type="predicted"/>
<organism evidence="2 3">
    <name type="scientific">Amycolatopsis azurea DSM 43854</name>
    <dbReference type="NCBI Taxonomy" id="1238180"/>
    <lineage>
        <taxon>Bacteria</taxon>
        <taxon>Bacillati</taxon>
        <taxon>Actinomycetota</taxon>
        <taxon>Actinomycetes</taxon>
        <taxon>Pseudonocardiales</taxon>
        <taxon>Pseudonocardiaceae</taxon>
        <taxon>Amycolatopsis</taxon>
    </lineage>
</organism>
<accession>M2Q7L1</accession>
<sequence length="70" mass="7813">MHEFGSRPAFRAKGGPGGVRGIRPGTDEQTVVDRVDRSAPRAAQRAVTPHLRRLRHKLLLSNRLPVTVHR</sequence>
<dbReference type="Proteomes" id="UP000014137">
    <property type="component" value="Unassembled WGS sequence"/>
</dbReference>
<dbReference type="EMBL" id="ANMG01000089">
    <property type="protein sequence ID" value="EMD22726.1"/>
    <property type="molecule type" value="Genomic_DNA"/>
</dbReference>
<comment type="caution">
    <text evidence="2">The sequence shown here is derived from an EMBL/GenBank/DDBJ whole genome shotgun (WGS) entry which is preliminary data.</text>
</comment>
<evidence type="ECO:0000256" key="1">
    <source>
        <dbReference type="SAM" id="MobiDB-lite"/>
    </source>
</evidence>